<dbReference type="EnsemblProtists" id="EOD19099">
    <property type="protein sequence ID" value="EOD19099"/>
    <property type="gene ID" value="EMIHUDRAFT_458810"/>
</dbReference>
<dbReference type="HOGENOM" id="CLU_941444_0_0_1"/>
<dbReference type="Pfam" id="PF13649">
    <property type="entry name" value="Methyltransf_25"/>
    <property type="match status" value="1"/>
</dbReference>
<feature type="chain" id="PRO_5044285588" description="Methyltransferase domain-containing protein" evidence="2">
    <location>
        <begin position="19"/>
        <end position="296"/>
    </location>
</feature>
<dbReference type="Proteomes" id="UP000013827">
    <property type="component" value="Unassembled WGS sequence"/>
</dbReference>
<feature type="domain" description="Methyltransferase" evidence="3">
    <location>
        <begin position="117"/>
        <end position="206"/>
    </location>
</feature>
<evidence type="ECO:0000256" key="2">
    <source>
        <dbReference type="SAM" id="SignalP"/>
    </source>
</evidence>
<dbReference type="PANTHER" id="PTHR43861:SF3">
    <property type="entry name" value="PUTATIVE (AFU_ORTHOLOGUE AFUA_2G14390)-RELATED"/>
    <property type="match status" value="1"/>
</dbReference>
<keyword evidence="2" id="KW-0732">Signal</keyword>
<dbReference type="InterPro" id="IPR029063">
    <property type="entry name" value="SAM-dependent_MTases_sf"/>
</dbReference>
<dbReference type="AlphaFoldDB" id="A0A0D3J6G4"/>
<dbReference type="GeneID" id="17264644"/>
<keyword evidence="1" id="KW-0808">Transferase</keyword>
<keyword evidence="5" id="KW-1185">Reference proteome</keyword>
<dbReference type="PANTHER" id="PTHR43861">
    <property type="entry name" value="TRANS-ACONITATE 2-METHYLTRANSFERASE-RELATED"/>
    <property type="match status" value="1"/>
</dbReference>
<accession>A0A0D3J6G4</accession>
<reference evidence="5" key="1">
    <citation type="journal article" date="2013" name="Nature">
        <title>Pan genome of the phytoplankton Emiliania underpins its global distribution.</title>
        <authorList>
            <person name="Read B.A."/>
            <person name="Kegel J."/>
            <person name="Klute M.J."/>
            <person name="Kuo A."/>
            <person name="Lefebvre S.C."/>
            <person name="Maumus F."/>
            <person name="Mayer C."/>
            <person name="Miller J."/>
            <person name="Monier A."/>
            <person name="Salamov A."/>
            <person name="Young J."/>
            <person name="Aguilar M."/>
            <person name="Claverie J.M."/>
            <person name="Frickenhaus S."/>
            <person name="Gonzalez K."/>
            <person name="Herman E.K."/>
            <person name="Lin Y.C."/>
            <person name="Napier J."/>
            <person name="Ogata H."/>
            <person name="Sarno A.F."/>
            <person name="Shmutz J."/>
            <person name="Schroeder D."/>
            <person name="de Vargas C."/>
            <person name="Verret F."/>
            <person name="von Dassow P."/>
            <person name="Valentin K."/>
            <person name="Van de Peer Y."/>
            <person name="Wheeler G."/>
            <person name="Dacks J.B."/>
            <person name="Delwiche C.F."/>
            <person name="Dyhrman S.T."/>
            <person name="Glockner G."/>
            <person name="John U."/>
            <person name="Richards T."/>
            <person name="Worden A.Z."/>
            <person name="Zhang X."/>
            <person name="Grigoriev I.V."/>
            <person name="Allen A.E."/>
            <person name="Bidle K."/>
            <person name="Borodovsky M."/>
            <person name="Bowler C."/>
            <person name="Brownlee C."/>
            <person name="Cock J.M."/>
            <person name="Elias M."/>
            <person name="Gladyshev V.N."/>
            <person name="Groth M."/>
            <person name="Guda C."/>
            <person name="Hadaegh A."/>
            <person name="Iglesias-Rodriguez M.D."/>
            <person name="Jenkins J."/>
            <person name="Jones B.M."/>
            <person name="Lawson T."/>
            <person name="Leese F."/>
            <person name="Lindquist E."/>
            <person name="Lobanov A."/>
            <person name="Lomsadze A."/>
            <person name="Malik S.B."/>
            <person name="Marsh M.E."/>
            <person name="Mackinder L."/>
            <person name="Mock T."/>
            <person name="Mueller-Roeber B."/>
            <person name="Pagarete A."/>
            <person name="Parker M."/>
            <person name="Probert I."/>
            <person name="Quesneville H."/>
            <person name="Raines C."/>
            <person name="Rensing S.A."/>
            <person name="Riano-Pachon D.M."/>
            <person name="Richier S."/>
            <person name="Rokitta S."/>
            <person name="Shiraiwa Y."/>
            <person name="Soanes D.M."/>
            <person name="van der Giezen M."/>
            <person name="Wahlund T.M."/>
            <person name="Williams B."/>
            <person name="Wilson W."/>
            <person name="Wolfe G."/>
            <person name="Wurch L.L."/>
        </authorList>
    </citation>
    <scope>NUCLEOTIDE SEQUENCE</scope>
</reference>
<name>A0A0D3J6G4_EMIH1</name>
<protein>
    <recommendedName>
        <fullName evidence="3">Methyltransferase domain-containing protein</fullName>
    </recommendedName>
</protein>
<evidence type="ECO:0000259" key="3">
    <source>
        <dbReference type="Pfam" id="PF13649"/>
    </source>
</evidence>
<feature type="signal peptide" evidence="2">
    <location>
        <begin position="1"/>
        <end position="18"/>
    </location>
</feature>
<dbReference type="CDD" id="cd02440">
    <property type="entry name" value="AdoMet_MTases"/>
    <property type="match status" value="1"/>
</dbReference>
<proteinExistence type="predicted"/>
<evidence type="ECO:0000313" key="4">
    <source>
        <dbReference type="EnsemblProtists" id="EOD19099"/>
    </source>
</evidence>
<reference evidence="4" key="2">
    <citation type="submission" date="2024-10" db="UniProtKB">
        <authorList>
            <consortium name="EnsemblProtists"/>
        </authorList>
    </citation>
    <scope>IDENTIFICATION</scope>
</reference>
<evidence type="ECO:0000256" key="1">
    <source>
        <dbReference type="ARBA" id="ARBA00022679"/>
    </source>
</evidence>
<dbReference type="KEGG" id="ehx:EMIHUDRAFT_458810"/>
<organism evidence="4 5">
    <name type="scientific">Emiliania huxleyi (strain CCMP1516)</name>
    <dbReference type="NCBI Taxonomy" id="280463"/>
    <lineage>
        <taxon>Eukaryota</taxon>
        <taxon>Haptista</taxon>
        <taxon>Haptophyta</taxon>
        <taxon>Prymnesiophyceae</taxon>
        <taxon>Isochrysidales</taxon>
        <taxon>Noelaerhabdaceae</taxon>
        <taxon>Emiliania</taxon>
    </lineage>
</organism>
<dbReference type="GO" id="GO:0016740">
    <property type="term" value="F:transferase activity"/>
    <property type="evidence" value="ECO:0007669"/>
    <property type="project" value="UniProtKB-KW"/>
</dbReference>
<dbReference type="PaxDb" id="2903-EOD19099"/>
<dbReference type="eggNOG" id="ENOG502SYD9">
    <property type="taxonomic scope" value="Eukaryota"/>
</dbReference>
<dbReference type="RefSeq" id="XP_005771528.1">
    <property type="nucleotide sequence ID" value="XM_005771471.1"/>
</dbReference>
<evidence type="ECO:0000313" key="5">
    <source>
        <dbReference type="Proteomes" id="UP000013827"/>
    </source>
</evidence>
<dbReference type="Gene3D" id="3.40.50.150">
    <property type="entry name" value="Vaccinia Virus protein VP39"/>
    <property type="match status" value="1"/>
</dbReference>
<sequence length="296" mass="31967">MSVLLLLLQPAAQPTGTALTASNSENLVSGMVSNGDYRIYNVEKCDYNVTLFSVYPVFAAHQIEWNTMGKTMAWWSVLIGLPKTADISETEKVRFYASGAKHVAKVAKGLHLTGKRVLDFGCGLGRLSFAFANQLGAPVTCVDQSEWAKRKKAGAVEFVASSPDLLAPMAKTRFDFVHSVIALQHMVPALQVVYLEQLCDLLIPGGSGWLQIPHKTPGDTGCDMGASIRQGGMQMHSTPLHALKKLFRRRGCRADITDAGRSYIGDDAGRSAFVKLRKRKAGGEPGQSAEAQSATP</sequence>
<dbReference type="InterPro" id="IPR041698">
    <property type="entry name" value="Methyltransf_25"/>
</dbReference>
<dbReference type="SUPFAM" id="SSF53335">
    <property type="entry name" value="S-adenosyl-L-methionine-dependent methyltransferases"/>
    <property type="match status" value="1"/>
</dbReference>